<accession>A0A914UJH3</accession>
<dbReference type="WBParaSite" id="PSAMB.scaffold1038size36830.g10489.t1">
    <property type="protein sequence ID" value="PSAMB.scaffold1038size36830.g10489.t1"/>
    <property type="gene ID" value="PSAMB.scaffold1038size36830.g10489"/>
</dbReference>
<keyword evidence="1" id="KW-1185">Reference proteome</keyword>
<evidence type="ECO:0000313" key="2">
    <source>
        <dbReference type="WBParaSite" id="PSAMB.scaffold1038size36830.g10489.t1"/>
    </source>
</evidence>
<evidence type="ECO:0000313" key="1">
    <source>
        <dbReference type="Proteomes" id="UP000887566"/>
    </source>
</evidence>
<sequence length="125" mass="13760">MVERRSLVDRDGENDGQRRHLCGCPLRARIGNSSILHVATWRATGWSAVVCSGQHWSAAATTPPQTLPQFSRTIVRLREWVVVVVAAAAECFSCGRVFQFGRGARKGRTVDAADNSSRWAGRTHV</sequence>
<dbReference type="AlphaFoldDB" id="A0A914UJH3"/>
<reference evidence="2" key="1">
    <citation type="submission" date="2022-11" db="UniProtKB">
        <authorList>
            <consortium name="WormBaseParasite"/>
        </authorList>
    </citation>
    <scope>IDENTIFICATION</scope>
</reference>
<proteinExistence type="predicted"/>
<protein>
    <submittedName>
        <fullName evidence="2">Uncharacterized protein</fullName>
    </submittedName>
</protein>
<name>A0A914UJH3_9BILA</name>
<organism evidence="1 2">
    <name type="scientific">Plectus sambesii</name>
    <dbReference type="NCBI Taxonomy" id="2011161"/>
    <lineage>
        <taxon>Eukaryota</taxon>
        <taxon>Metazoa</taxon>
        <taxon>Ecdysozoa</taxon>
        <taxon>Nematoda</taxon>
        <taxon>Chromadorea</taxon>
        <taxon>Plectida</taxon>
        <taxon>Plectina</taxon>
        <taxon>Plectoidea</taxon>
        <taxon>Plectidae</taxon>
        <taxon>Plectus</taxon>
    </lineage>
</organism>
<dbReference type="Proteomes" id="UP000887566">
    <property type="component" value="Unplaced"/>
</dbReference>